<evidence type="ECO:0000313" key="1">
    <source>
        <dbReference type="EMBL" id="HII48128.1"/>
    </source>
</evidence>
<protein>
    <recommendedName>
        <fullName evidence="3">PIN domain-containing protein</fullName>
    </recommendedName>
</protein>
<dbReference type="AlphaFoldDB" id="A0A832SUD8"/>
<dbReference type="Proteomes" id="UP000651120">
    <property type="component" value="Unassembled WGS sequence"/>
</dbReference>
<proteinExistence type="predicted"/>
<dbReference type="GeneID" id="38937942"/>
<dbReference type="EMBL" id="DUJP01000038">
    <property type="protein sequence ID" value="HII48128.1"/>
    <property type="molecule type" value="Genomic_DNA"/>
</dbReference>
<evidence type="ECO:0000313" key="2">
    <source>
        <dbReference type="Proteomes" id="UP000651120"/>
    </source>
</evidence>
<name>A0A832SUD8_9CREN</name>
<reference evidence="1" key="1">
    <citation type="journal article" date="2020" name="bioRxiv">
        <title>A rank-normalized archaeal taxonomy based on genome phylogeny resolves widespread incomplete and uneven classifications.</title>
        <authorList>
            <person name="Rinke C."/>
            <person name="Chuvochina M."/>
            <person name="Mussig A.J."/>
            <person name="Chaumeil P.-A."/>
            <person name="Waite D.W."/>
            <person name="Whitman W.B."/>
            <person name="Parks D.H."/>
            <person name="Hugenholtz P."/>
        </authorList>
    </citation>
    <scope>NUCLEOTIDE SEQUENCE</scope>
    <source>
        <strain evidence="1">UBA8839</strain>
    </source>
</reference>
<accession>A0A832SUD8</accession>
<sequence length="71" mass="8294">MYIHTRAGRRSIKQLWRPKWRYPAPAPLDLVSISLVEAARRTGLPLVTYDVELWQYARGLVDVVYVHELCV</sequence>
<dbReference type="RefSeq" id="WP_011007579.1">
    <property type="nucleotide sequence ID" value="NZ_DAIOPL010000023.1"/>
</dbReference>
<comment type="caution">
    <text evidence="1">The sequence shown here is derived from an EMBL/GenBank/DDBJ whole genome shotgun (WGS) entry which is preliminary data.</text>
</comment>
<organism evidence="1 2">
    <name type="scientific">Pyrobaculum aerophilum</name>
    <dbReference type="NCBI Taxonomy" id="13773"/>
    <lineage>
        <taxon>Archaea</taxon>
        <taxon>Thermoproteota</taxon>
        <taxon>Thermoprotei</taxon>
        <taxon>Thermoproteales</taxon>
        <taxon>Thermoproteaceae</taxon>
        <taxon>Pyrobaculum</taxon>
    </lineage>
</organism>
<evidence type="ECO:0008006" key="3">
    <source>
        <dbReference type="Google" id="ProtNLM"/>
    </source>
</evidence>
<gene>
    <name evidence="1" type="ORF">HA333_12015</name>
</gene>